<gene>
    <name evidence="3" type="ORF">PG997_008583</name>
</gene>
<dbReference type="GeneID" id="92045958"/>
<dbReference type="PANTHER" id="PTHR48229:SF2">
    <property type="entry name" value="CAIB_BAIF FAMILY PROTEIN"/>
    <property type="match status" value="1"/>
</dbReference>
<dbReference type="Proteomes" id="UP001433268">
    <property type="component" value="Unassembled WGS sequence"/>
</dbReference>
<comment type="similarity">
    <text evidence="1">Belongs to the CoA-transferase III family.</text>
</comment>
<dbReference type="InterPro" id="IPR023606">
    <property type="entry name" value="CoA-Trfase_III_dom_1_sf"/>
</dbReference>
<dbReference type="RefSeq" id="XP_066668240.1">
    <property type="nucleotide sequence ID" value="XM_066812898.1"/>
</dbReference>
<evidence type="ECO:0000256" key="1">
    <source>
        <dbReference type="ARBA" id="ARBA00008383"/>
    </source>
</evidence>
<keyword evidence="4" id="KW-1185">Reference proteome</keyword>
<name>A0ABR1WE81_9PEZI</name>
<organism evidence="3 4">
    <name type="scientific">Apiospora hydei</name>
    <dbReference type="NCBI Taxonomy" id="1337664"/>
    <lineage>
        <taxon>Eukaryota</taxon>
        <taxon>Fungi</taxon>
        <taxon>Dikarya</taxon>
        <taxon>Ascomycota</taxon>
        <taxon>Pezizomycotina</taxon>
        <taxon>Sordariomycetes</taxon>
        <taxon>Xylariomycetidae</taxon>
        <taxon>Amphisphaeriales</taxon>
        <taxon>Apiosporaceae</taxon>
        <taxon>Apiospora</taxon>
    </lineage>
</organism>
<proteinExistence type="inferred from homology"/>
<dbReference type="SUPFAM" id="SSF89796">
    <property type="entry name" value="CoA-transferase family III (CaiB/BaiF)"/>
    <property type="match status" value="2"/>
</dbReference>
<dbReference type="InterPro" id="IPR052985">
    <property type="entry name" value="CoA-trans_III_biosynth/detox"/>
</dbReference>
<dbReference type="Gene3D" id="3.40.50.10540">
    <property type="entry name" value="Crotonobetainyl-coa:carnitine coa-transferase, domain 1"/>
    <property type="match status" value="2"/>
</dbReference>
<accession>A0ABR1WE81</accession>
<evidence type="ECO:0000256" key="2">
    <source>
        <dbReference type="SAM" id="MobiDB-lite"/>
    </source>
</evidence>
<feature type="region of interest" description="Disordered" evidence="2">
    <location>
        <begin position="248"/>
        <end position="285"/>
    </location>
</feature>
<evidence type="ECO:0000313" key="3">
    <source>
        <dbReference type="EMBL" id="KAK8080765.1"/>
    </source>
</evidence>
<sequence length="584" mass="64825">MVTSGVTATRYSVPAEAESLFRKGVLGHPLIEKNLPGGAIEASKTIRFEGSDEPSLPINWRFAESIAALKAYEATVINVLLQRKYGVEKPAEVVINTDHAQLFIMSTLLWTLDPSGDKLAPSSFVAPSTQKLMAEYFPDWDKHQMSTPYRGSVTNIYKTKDDRYFHLHGSMNPGIMLEALGLPQNQNISKMEDAWPIFQTTISKYTAAEIETLSLAHRQAGTICWTTEEYKSSEHGKANADIGLFELEHHPNPSQQPPGWWPDPPTSQQHPEKEHSIPSSPTHRPLAGLKVVDLTRVIAGPAVSRGLAELGASVMRVTAPHLTDMSVLHPDLNHGKWNASLDLRTESGRRALRDLFGFGEKDVLDMCRERGRGGIVYCGENCYGWQGPWMGRSGWQQISDACCGVSYEFGRAMGNDEPVTPVFPNSDYCTGVSGVIGIITALLRRAEEGGSYTVKIALNYYSQWLVTTCGTYPPAVWSDLWRRNGSPVFRHHHPMQYLLPRTLALVSHHSGHKLLRPEFFTQYRVESLGKDMRIVAPVLRYPNGEVKPGFHIGTRTNDVDQPVWPDDLGVEVVVGKSGKAKTSL</sequence>
<evidence type="ECO:0000313" key="4">
    <source>
        <dbReference type="Proteomes" id="UP001433268"/>
    </source>
</evidence>
<dbReference type="Pfam" id="PF02515">
    <property type="entry name" value="CoA_transf_3"/>
    <property type="match status" value="2"/>
</dbReference>
<protein>
    <recommendedName>
        <fullName evidence="5">CoA-transferase family III</fullName>
    </recommendedName>
</protein>
<reference evidence="3 4" key="1">
    <citation type="submission" date="2023-01" db="EMBL/GenBank/DDBJ databases">
        <title>Analysis of 21 Apiospora genomes using comparative genomics revels a genus with tremendous synthesis potential of carbohydrate active enzymes and secondary metabolites.</title>
        <authorList>
            <person name="Sorensen T."/>
        </authorList>
    </citation>
    <scope>NUCLEOTIDE SEQUENCE [LARGE SCALE GENOMIC DNA]</scope>
    <source>
        <strain evidence="3 4">CBS 114990</strain>
    </source>
</reference>
<dbReference type="InterPro" id="IPR003673">
    <property type="entry name" value="CoA-Trfase_fam_III"/>
</dbReference>
<evidence type="ECO:0008006" key="5">
    <source>
        <dbReference type="Google" id="ProtNLM"/>
    </source>
</evidence>
<comment type="caution">
    <text evidence="3">The sequence shown here is derived from an EMBL/GenBank/DDBJ whole genome shotgun (WGS) entry which is preliminary data.</text>
</comment>
<feature type="compositionally biased region" description="Pro residues" evidence="2">
    <location>
        <begin position="254"/>
        <end position="265"/>
    </location>
</feature>
<dbReference type="PANTHER" id="PTHR48229">
    <property type="entry name" value="CAIB/BAIF FAMILY ENZYME (AFU_ORTHOLOGUE AFUA_1G05360)-RELATED"/>
    <property type="match status" value="1"/>
</dbReference>
<dbReference type="EMBL" id="JAQQWN010000006">
    <property type="protein sequence ID" value="KAK8080765.1"/>
    <property type="molecule type" value="Genomic_DNA"/>
</dbReference>